<dbReference type="PANTHER" id="PTHR44196">
    <property type="entry name" value="DEHYDROGENASE/REDUCTASE SDR FAMILY MEMBER 7B"/>
    <property type="match status" value="1"/>
</dbReference>
<evidence type="ECO:0000256" key="1">
    <source>
        <dbReference type="ARBA" id="ARBA00006484"/>
    </source>
</evidence>
<dbReference type="SUPFAM" id="SSF51735">
    <property type="entry name" value="NAD(P)-binding Rossmann-fold domains"/>
    <property type="match status" value="1"/>
</dbReference>
<dbReference type="NCBIfam" id="NF004825">
    <property type="entry name" value="PRK06181.1"/>
    <property type="match status" value="1"/>
</dbReference>
<evidence type="ECO:0000313" key="5">
    <source>
        <dbReference type="Proteomes" id="UP000326354"/>
    </source>
</evidence>
<dbReference type="OrthoDB" id="9810734at2"/>
<dbReference type="KEGG" id="uam:UABAM_02666"/>
<dbReference type="Gene3D" id="3.40.50.720">
    <property type="entry name" value="NAD(P)-binding Rossmann-like Domain"/>
    <property type="match status" value="1"/>
</dbReference>
<sequence length="269" mass="29493">MNKRNFKGKVVVITGACGGLGKSLCTVFGKNGATIIAADIDAQGIKELCDELQKDMNIDGYVNDVTNDENVREIAKKVLQKHKRIDVLINNAGISHLSKFSETSVEVMHRVININLFGCMYWAAACIDSIIENKGMMIALSSVAGFAPLHSRTMYAASKHALHGCFESLRAEVEDDGVDVMMVCPAFIATKINDNALSGDGKPAQKNRVHAGKKMSPDYVAQIIYTAATKRKKTLLIGRVSKLAYLVSRFSKNTYIRAMKKKFANELKS</sequence>
<reference evidence="4 5" key="1">
    <citation type="submission" date="2019-08" db="EMBL/GenBank/DDBJ databases">
        <title>Complete genome sequence of Candidatus Uab amorphum.</title>
        <authorList>
            <person name="Shiratori T."/>
            <person name="Suzuki S."/>
            <person name="Kakizawa Y."/>
            <person name="Ishida K."/>
        </authorList>
    </citation>
    <scope>NUCLEOTIDE SEQUENCE [LARGE SCALE GENOMIC DNA]</scope>
    <source>
        <strain evidence="4 5">SRT547</strain>
    </source>
</reference>
<protein>
    <submittedName>
        <fullName evidence="4">Short chain dehydrogenase</fullName>
    </submittedName>
</protein>
<organism evidence="4 5">
    <name type="scientific">Uabimicrobium amorphum</name>
    <dbReference type="NCBI Taxonomy" id="2596890"/>
    <lineage>
        <taxon>Bacteria</taxon>
        <taxon>Pseudomonadati</taxon>
        <taxon>Planctomycetota</taxon>
        <taxon>Candidatus Uabimicrobiia</taxon>
        <taxon>Candidatus Uabimicrobiales</taxon>
        <taxon>Candidatus Uabimicrobiaceae</taxon>
        <taxon>Candidatus Uabimicrobium</taxon>
    </lineage>
</organism>
<dbReference type="PANTHER" id="PTHR44196:SF1">
    <property type="entry name" value="DEHYDROGENASE_REDUCTASE SDR FAMILY MEMBER 7B"/>
    <property type="match status" value="1"/>
</dbReference>
<dbReference type="PRINTS" id="PR00081">
    <property type="entry name" value="GDHRDH"/>
</dbReference>
<keyword evidence="5" id="KW-1185">Reference proteome</keyword>
<dbReference type="GO" id="GO:0016020">
    <property type="term" value="C:membrane"/>
    <property type="evidence" value="ECO:0007669"/>
    <property type="project" value="TreeGrafter"/>
</dbReference>
<proteinExistence type="inferred from homology"/>
<dbReference type="EMBL" id="AP019860">
    <property type="protein sequence ID" value="BBM84309.1"/>
    <property type="molecule type" value="Genomic_DNA"/>
</dbReference>
<dbReference type="AlphaFoldDB" id="A0A5S9F480"/>
<name>A0A5S9F480_UABAM</name>
<gene>
    <name evidence="4" type="ORF">UABAM_02666</name>
</gene>
<evidence type="ECO:0000256" key="2">
    <source>
        <dbReference type="ARBA" id="ARBA00023002"/>
    </source>
</evidence>
<dbReference type="InterPro" id="IPR036291">
    <property type="entry name" value="NAD(P)-bd_dom_sf"/>
</dbReference>
<accession>A0A5S9F480</accession>
<dbReference type="RefSeq" id="WP_151968471.1">
    <property type="nucleotide sequence ID" value="NZ_AP019860.1"/>
</dbReference>
<comment type="similarity">
    <text evidence="1 3">Belongs to the short-chain dehydrogenases/reductases (SDR) family.</text>
</comment>
<evidence type="ECO:0000256" key="3">
    <source>
        <dbReference type="RuleBase" id="RU000363"/>
    </source>
</evidence>
<dbReference type="GO" id="GO:0016491">
    <property type="term" value="F:oxidoreductase activity"/>
    <property type="evidence" value="ECO:0007669"/>
    <property type="project" value="UniProtKB-KW"/>
</dbReference>
<dbReference type="Proteomes" id="UP000326354">
    <property type="component" value="Chromosome"/>
</dbReference>
<evidence type="ECO:0000313" key="4">
    <source>
        <dbReference type="EMBL" id="BBM84309.1"/>
    </source>
</evidence>
<dbReference type="PRINTS" id="PR00080">
    <property type="entry name" value="SDRFAMILY"/>
</dbReference>
<keyword evidence="2" id="KW-0560">Oxidoreductase</keyword>
<dbReference type="InterPro" id="IPR002347">
    <property type="entry name" value="SDR_fam"/>
</dbReference>
<dbReference type="Pfam" id="PF00106">
    <property type="entry name" value="adh_short"/>
    <property type="match status" value="1"/>
</dbReference>